<dbReference type="AlphaFoldDB" id="A0A840V5D2"/>
<dbReference type="EMBL" id="JACHEO010000019">
    <property type="protein sequence ID" value="MBB5349120.1"/>
    <property type="molecule type" value="Genomic_DNA"/>
</dbReference>
<feature type="compositionally biased region" description="Basic and acidic residues" evidence="3">
    <location>
        <begin position="277"/>
        <end position="286"/>
    </location>
</feature>
<dbReference type="Gene3D" id="3.30.70.270">
    <property type="match status" value="1"/>
</dbReference>
<dbReference type="NCBIfam" id="TIGR00254">
    <property type="entry name" value="GGDEF"/>
    <property type="match status" value="1"/>
</dbReference>
<organism evidence="6 7">
    <name type="scientific">Desulfoprunum benzoelyticum</name>
    <dbReference type="NCBI Taxonomy" id="1506996"/>
    <lineage>
        <taxon>Bacteria</taxon>
        <taxon>Pseudomonadati</taxon>
        <taxon>Thermodesulfobacteriota</taxon>
        <taxon>Desulfobulbia</taxon>
        <taxon>Desulfobulbales</taxon>
        <taxon>Desulfobulbaceae</taxon>
        <taxon>Desulfoprunum</taxon>
    </lineage>
</organism>
<keyword evidence="4" id="KW-0812">Transmembrane</keyword>
<dbReference type="FunFam" id="3.30.70.270:FF:000001">
    <property type="entry name" value="Diguanylate cyclase domain protein"/>
    <property type="match status" value="1"/>
</dbReference>
<dbReference type="SMART" id="SM00267">
    <property type="entry name" value="GGDEF"/>
    <property type="match status" value="1"/>
</dbReference>
<keyword evidence="4" id="KW-0472">Membrane</keyword>
<dbReference type="RefSeq" id="WP_183351931.1">
    <property type="nucleotide sequence ID" value="NZ_JACHEO010000019.1"/>
</dbReference>
<evidence type="ECO:0000313" key="7">
    <source>
        <dbReference type="Proteomes" id="UP000539642"/>
    </source>
</evidence>
<keyword evidence="7" id="KW-1185">Reference proteome</keyword>
<dbReference type="GO" id="GO:0005886">
    <property type="term" value="C:plasma membrane"/>
    <property type="evidence" value="ECO:0007669"/>
    <property type="project" value="TreeGrafter"/>
</dbReference>
<accession>A0A840V5D2</accession>
<evidence type="ECO:0000256" key="1">
    <source>
        <dbReference type="ARBA" id="ARBA00012528"/>
    </source>
</evidence>
<evidence type="ECO:0000259" key="5">
    <source>
        <dbReference type="PROSITE" id="PS50887"/>
    </source>
</evidence>
<dbReference type="InterPro" id="IPR050469">
    <property type="entry name" value="Diguanylate_Cyclase"/>
</dbReference>
<dbReference type="InterPro" id="IPR000160">
    <property type="entry name" value="GGDEF_dom"/>
</dbReference>
<feature type="transmembrane region" description="Helical" evidence="4">
    <location>
        <begin position="71"/>
        <end position="90"/>
    </location>
</feature>
<dbReference type="SUPFAM" id="SSF55073">
    <property type="entry name" value="Nucleotide cyclase"/>
    <property type="match status" value="1"/>
</dbReference>
<dbReference type="InterPro" id="IPR043128">
    <property type="entry name" value="Rev_trsase/Diguanyl_cyclase"/>
</dbReference>
<dbReference type="GO" id="GO:0043709">
    <property type="term" value="P:cell adhesion involved in single-species biofilm formation"/>
    <property type="evidence" value="ECO:0007669"/>
    <property type="project" value="TreeGrafter"/>
</dbReference>
<dbReference type="PANTHER" id="PTHR45138:SF9">
    <property type="entry name" value="DIGUANYLATE CYCLASE DGCM-RELATED"/>
    <property type="match status" value="1"/>
</dbReference>
<feature type="transmembrane region" description="Helical" evidence="4">
    <location>
        <begin position="28"/>
        <end position="51"/>
    </location>
</feature>
<feature type="region of interest" description="Disordered" evidence="3">
    <location>
        <begin position="263"/>
        <end position="286"/>
    </location>
</feature>
<dbReference type="PROSITE" id="PS50887">
    <property type="entry name" value="GGDEF"/>
    <property type="match status" value="1"/>
</dbReference>
<dbReference type="CDD" id="cd01949">
    <property type="entry name" value="GGDEF"/>
    <property type="match status" value="1"/>
</dbReference>
<gene>
    <name evidence="6" type="ORF">HNQ81_002871</name>
</gene>
<evidence type="ECO:0000256" key="3">
    <source>
        <dbReference type="SAM" id="MobiDB-lite"/>
    </source>
</evidence>
<keyword evidence="4" id="KW-1133">Transmembrane helix</keyword>
<proteinExistence type="predicted"/>
<evidence type="ECO:0000313" key="6">
    <source>
        <dbReference type="EMBL" id="MBB5349120.1"/>
    </source>
</evidence>
<evidence type="ECO:0000256" key="2">
    <source>
        <dbReference type="ARBA" id="ARBA00034247"/>
    </source>
</evidence>
<sequence>MPQSIRTQIKEFCTAASLPFSYDILHNIYIWFGILWGLPIPLVTISMHYAFLGSHSIPAPLATVLTTPIQWFFMIHPLLFGTLFGILGCVRREKDRQVSALINELQQLSTHDPLTGLSNRRSFIRIFADELARISRRNTDLSLIFADLDHFKVINDTHGHHVGDQVLKATAAHLRSCCRPYDTPARWGGEEFVILLPDTDEQAAALFAERIRTSFQTGLSPTITFPITISIGVAQYLQGETLDALIERADQALYHAKQQGRNRVRRWQSISPPPAEAQRHDNDYRP</sequence>
<comment type="catalytic activity">
    <reaction evidence="2">
        <text>2 GTP = 3',3'-c-di-GMP + 2 diphosphate</text>
        <dbReference type="Rhea" id="RHEA:24898"/>
        <dbReference type="ChEBI" id="CHEBI:33019"/>
        <dbReference type="ChEBI" id="CHEBI:37565"/>
        <dbReference type="ChEBI" id="CHEBI:58805"/>
        <dbReference type="EC" id="2.7.7.65"/>
    </reaction>
</comment>
<reference evidence="6 7" key="1">
    <citation type="submission" date="2020-08" db="EMBL/GenBank/DDBJ databases">
        <title>Genomic Encyclopedia of Type Strains, Phase IV (KMG-IV): sequencing the most valuable type-strain genomes for metagenomic binning, comparative biology and taxonomic classification.</title>
        <authorList>
            <person name="Goeker M."/>
        </authorList>
    </citation>
    <scope>NUCLEOTIDE SEQUENCE [LARGE SCALE GENOMIC DNA]</scope>
    <source>
        <strain evidence="6 7">DSM 28570</strain>
    </source>
</reference>
<dbReference type="Proteomes" id="UP000539642">
    <property type="component" value="Unassembled WGS sequence"/>
</dbReference>
<dbReference type="InterPro" id="IPR029787">
    <property type="entry name" value="Nucleotide_cyclase"/>
</dbReference>
<feature type="domain" description="GGDEF" evidence="5">
    <location>
        <begin position="139"/>
        <end position="269"/>
    </location>
</feature>
<protein>
    <recommendedName>
        <fullName evidence="1">diguanylate cyclase</fullName>
        <ecNumber evidence="1">2.7.7.65</ecNumber>
    </recommendedName>
</protein>
<dbReference type="PANTHER" id="PTHR45138">
    <property type="entry name" value="REGULATORY COMPONENTS OF SENSORY TRANSDUCTION SYSTEM"/>
    <property type="match status" value="1"/>
</dbReference>
<dbReference type="Pfam" id="PF00990">
    <property type="entry name" value="GGDEF"/>
    <property type="match status" value="1"/>
</dbReference>
<comment type="caution">
    <text evidence="6">The sequence shown here is derived from an EMBL/GenBank/DDBJ whole genome shotgun (WGS) entry which is preliminary data.</text>
</comment>
<dbReference type="EC" id="2.7.7.65" evidence="1"/>
<dbReference type="GO" id="GO:1902201">
    <property type="term" value="P:negative regulation of bacterial-type flagellum-dependent cell motility"/>
    <property type="evidence" value="ECO:0007669"/>
    <property type="project" value="TreeGrafter"/>
</dbReference>
<dbReference type="GO" id="GO:0052621">
    <property type="term" value="F:diguanylate cyclase activity"/>
    <property type="evidence" value="ECO:0007669"/>
    <property type="project" value="UniProtKB-EC"/>
</dbReference>
<name>A0A840V5D2_9BACT</name>
<evidence type="ECO:0000256" key="4">
    <source>
        <dbReference type="SAM" id="Phobius"/>
    </source>
</evidence>